<evidence type="ECO:0000313" key="1">
    <source>
        <dbReference type="EMBL" id="CAL5999152.1"/>
    </source>
</evidence>
<dbReference type="Proteomes" id="UP001642409">
    <property type="component" value="Unassembled WGS sequence"/>
</dbReference>
<evidence type="ECO:0000313" key="2">
    <source>
        <dbReference type="Proteomes" id="UP001642409"/>
    </source>
</evidence>
<comment type="caution">
    <text evidence="1">The sequence shown here is derived from an EMBL/GenBank/DDBJ whole genome shotgun (WGS) entry which is preliminary data.</text>
</comment>
<keyword evidence="2" id="KW-1185">Reference proteome</keyword>
<accession>A0ABP1HPD6</accession>
<reference evidence="1 2" key="1">
    <citation type="submission" date="2024-07" db="EMBL/GenBank/DDBJ databases">
        <authorList>
            <person name="Akdeniz Z."/>
        </authorList>
    </citation>
    <scope>NUCLEOTIDE SEQUENCE [LARGE SCALE GENOMIC DNA]</scope>
</reference>
<organism evidence="1 2">
    <name type="scientific">Hexamita inflata</name>
    <dbReference type="NCBI Taxonomy" id="28002"/>
    <lineage>
        <taxon>Eukaryota</taxon>
        <taxon>Metamonada</taxon>
        <taxon>Diplomonadida</taxon>
        <taxon>Hexamitidae</taxon>
        <taxon>Hexamitinae</taxon>
        <taxon>Hexamita</taxon>
    </lineage>
</organism>
<name>A0ABP1HPD6_9EUKA</name>
<protein>
    <submittedName>
        <fullName evidence="1">Hypothetical_protein</fullName>
    </submittedName>
</protein>
<dbReference type="EMBL" id="CAXDID020000039">
    <property type="protein sequence ID" value="CAL5999152.1"/>
    <property type="molecule type" value="Genomic_DNA"/>
</dbReference>
<gene>
    <name evidence="1" type="ORF">HINF_LOCUS16078</name>
</gene>
<proteinExistence type="predicted"/>
<sequence length="328" mass="35200">MFGLVGLSCGTIHVETLLVLYQVYNSTFLNYFGAFGLVNESSSEFTNVIIQLQIDKQQVSEYVGTLAGVLVAYIQSIQSLTIENSQIKSSYVAGFVASICSNINANMINIRSSTINCSYNILSPSVLAVSGSLIGHVLDNNFLRSNIINIDVRQCIIFNTSIYSQHNVTWSLAGGLIGDSHITPLTIQRIIVNKSDIQASGPVTNVVTASGLVSFFYNQNNINFSNVKVCNSNINASSNTSESTSCSGIFSHVIETSGDSQIQVYLSNSIVTNISILVNGRILSGVILTNNKILQFQASQVSTEGTNTINGVTIQNCASIINMSQSGC</sequence>